<accession>A0A2R2MPT0</accession>
<dbReference type="PANTHER" id="PTHR43806">
    <property type="entry name" value="PEPTIDASE S8"/>
    <property type="match status" value="1"/>
</dbReference>
<organism evidence="8 9">
    <name type="scientific">Lingula anatina</name>
    <name type="common">Brachiopod</name>
    <name type="synonym">Lingula unguis</name>
    <dbReference type="NCBI Taxonomy" id="7574"/>
    <lineage>
        <taxon>Eukaryota</taxon>
        <taxon>Metazoa</taxon>
        <taxon>Spiralia</taxon>
        <taxon>Lophotrochozoa</taxon>
        <taxon>Brachiopoda</taxon>
        <taxon>Linguliformea</taxon>
        <taxon>Lingulata</taxon>
        <taxon>Lingulida</taxon>
        <taxon>Linguloidea</taxon>
        <taxon>Lingulidae</taxon>
        <taxon>Lingula</taxon>
    </lineage>
</organism>
<dbReference type="PROSITE" id="PS00137">
    <property type="entry name" value="SUBTILASE_HIS"/>
    <property type="match status" value="1"/>
</dbReference>
<dbReference type="PROSITE" id="PS51892">
    <property type="entry name" value="SUBTILASE"/>
    <property type="match status" value="1"/>
</dbReference>
<keyword evidence="6" id="KW-0472">Membrane</keyword>
<gene>
    <name evidence="9" type="primary">LOC106165961</name>
</gene>
<dbReference type="OrthoDB" id="1896086at2759"/>
<keyword evidence="3 5" id="KW-0378">Hydrolase</keyword>
<dbReference type="Pfam" id="PF00082">
    <property type="entry name" value="Peptidase_S8"/>
    <property type="match status" value="1"/>
</dbReference>
<evidence type="ECO:0000256" key="2">
    <source>
        <dbReference type="ARBA" id="ARBA00022670"/>
    </source>
</evidence>
<keyword evidence="8" id="KW-1185">Reference proteome</keyword>
<dbReference type="InterPro" id="IPR037045">
    <property type="entry name" value="S8pro/Inhibitor_I9_sf"/>
</dbReference>
<evidence type="ECO:0000259" key="7">
    <source>
        <dbReference type="Pfam" id="PF00082"/>
    </source>
</evidence>
<comment type="similarity">
    <text evidence="1 5">Belongs to the peptidase S8 family.</text>
</comment>
<dbReference type="PRINTS" id="PR00723">
    <property type="entry name" value="SUBTILISIN"/>
</dbReference>
<keyword evidence="6" id="KW-0812">Transmembrane</keyword>
<name>A0A2R2MPT0_LINAN</name>
<dbReference type="CDD" id="cd04077">
    <property type="entry name" value="Peptidases_S8_PCSK9_ProteinaseK_like"/>
    <property type="match status" value="1"/>
</dbReference>
<feature type="active site" description="Charge relay system" evidence="5">
    <location>
        <position position="175"/>
    </location>
</feature>
<dbReference type="Gene3D" id="3.30.70.80">
    <property type="entry name" value="Peptidase S8 propeptide/proteinase inhibitor I9"/>
    <property type="match status" value="1"/>
</dbReference>
<evidence type="ECO:0000256" key="3">
    <source>
        <dbReference type="ARBA" id="ARBA00022801"/>
    </source>
</evidence>
<dbReference type="Proteomes" id="UP000085678">
    <property type="component" value="Unplaced"/>
</dbReference>
<dbReference type="GeneID" id="106165961"/>
<keyword evidence="2 5" id="KW-0645">Protease</keyword>
<dbReference type="InterPro" id="IPR000209">
    <property type="entry name" value="Peptidase_S8/S53_dom"/>
</dbReference>
<keyword evidence="6" id="KW-1133">Transmembrane helix</keyword>
<dbReference type="SUPFAM" id="SSF52743">
    <property type="entry name" value="Subtilisin-like"/>
    <property type="match status" value="1"/>
</dbReference>
<dbReference type="InterPro" id="IPR050131">
    <property type="entry name" value="Peptidase_S8_subtilisin-like"/>
</dbReference>
<dbReference type="GO" id="GO:0004252">
    <property type="term" value="F:serine-type endopeptidase activity"/>
    <property type="evidence" value="ECO:0007669"/>
    <property type="project" value="UniProtKB-UniRule"/>
</dbReference>
<evidence type="ECO:0000313" key="9">
    <source>
        <dbReference type="RefSeq" id="XP_023932183.1"/>
    </source>
</evidence>
<evidence type="ECO:0000256" key="5">
    <source>
        <dbReference type="PROSITE-ProRule" id="PRU01240"/>
    </source>
</evidence>
<protein>
    <submittedName>
        <fullName evidence="9">Subtilisin-like protease CPC735_066880 isoform X1</fullName>
    </submittedName>
</protein>
<dbReference type="Gene3D" id="3.40.50.200">
    <property type="entry name" value="Peptidase S8/S53 domain"/>
    <property type="match status" value="1"/>
</dbReference>
<evidence type="ECO:0000256" key="1">
    <source>
        <dbReference type="ARBA" id="ARBA00011073"/>
    </source>
</evidence>
<dbReference type="RefSeq" id="XP_023932183.1">
    <property type="nucleotide sequence ID" value="XM_024076415.1"/>
</dbReference>
<dbReference type="GO" id="GO:0005615">
    <property type="term" value="C:extracellular space"/>
    <property type="evidence" value="ECO:0007669"/>
    <property type="project" value="TreeGrafter"/>
</dbReference>
<dbReference type="PROSITE" id="PS00138">
    <property type="entry name" value="SUBTILASE_SER"/>
    <property type="match status" value="1"/>
</dbReference>
<proteinExistence type="inferred from homology"/>
<dbReference type="InterPro" id="IPR034193">
    <property type="entry name" value="PCSK9_ProteinaseK-like"/>
</dbReference>
<evidence type="ECO:0000313" key="8">
    <source>
        <dbReference type="Proteomes" id="UP000085678"/>
    </source>
</evidence>
<feature type="active site" description="Charge relay system" evidence="5">
    <location>
        <position position="380"/>
    </location>
</feature>
<dbReference type="InterPro" id="IPR015500">
    <property type="entry name" value="Peptidase_S8_subtilisin-rel"/>
</dbReference>
<dbReference type="AlphaFoldDB" id="A0A2R2MPT0"/>
<feature type="domain" description="Peptidase S8/S53" evidence="7">
    <location>
        <begin position="166"/>
        <end position="428"/>
    </location>
</feature>
<dbReference type="InterPro" id="IPR023828">
    <property type="entry name" value="Peptidase_S8_Ser-AS"/>
</dbReference>
<dbReference type="GO" id="GO:0006508">
    <property type="term" value="P:proteolysis"/>
    <property type="evidence" value="ECO:0007669"/>
    <property type="project" value="UniProtKB-KW"/>
</dbReference>
<evidence type="ECO:0000256" key="4">
    <source>
        <dbReference type="ARBA" id="ARBA00022825"/>
    </source>
</evidence>
<keyword evidence="4 5" id="KW-0720">Serine protease</keyword>
<dbReference type="PANTHER" id="PTHR43806:SF11">
    <property type="entry name" value="CEREVISIN-RELATED"/>
    <property type="match status" value="1"/>
</dbReference>
<dbReference type="SUPFAM" id="SSF54897">
    <property type="entry name" value="Protease propeptides/inhibitors"/>
    <property type="match status" value="1"/>
</dbReference>
<feature type="transmembrane region" description="Helical" evidence="6">
    <location>
        <begin position="451"/>
        <end position="471"/>
    </location>
</feature>
<evidence type="ECO:0000256" key="6">
    <source>
        <dbReference type="SAM" id="Phobius"/>
    </source>
</evidence>
<dbReference type="InterPro" id="IPR036852">
    <property type="entry name" value="Peptidase_S8/S53_dom_sf"/>
</dbReference>
<dbReference type="InterPro" id="IPR022398">
    <property type="entry name" value="Peptidase_S8_His-AS"/>
</dbReference>
<sequence>MYRNIYGNMRFISVETVTLIQLILLFGSVSSVSKLAELQTTVKDEYIVGLKPTSNPAGLVKELSQVVINKDASAVITHTYFIGILTGFAFKGSVSVFDELKRHPSVDAVTPNVELTVESSANDLVIERVDKQSGLPYTAWGLARICSTKQLKRDSELRYRYEARAGEGTYIYIIDTVVDVNHNEFEDRASFGINAVDENVTFPSQLLSHEWMDHGTHVAGIVASKTYGVAKKTKIVSVNVAQWNDVKNRSVIEIDDVMEALEWVRNHHKGRKNAGKGAKSVINLSLGRGNRSDANLKRAVEAVVDSGVSIVVAAGNDGEDACGAFTPVGDSKVISVGCSDIKDQFCTFSNHGKCVDIVAPGLQIPSTLPNNTIGIKNGTSMSAPHVTGVIARYLANGDSSTLPVQVKNWLLSNALNNEIHFTEKEGNGTPNRLVYMQPDEGHFTTANPTTAIVLGILIIVFIVTMVTCTVLKRKNMLPCDKTADYSVF</sequence>
<feature type="active site" description="Charge relay system" evidence="5">
    <location>
        <position position="214"/>
    </location>
</feature>
<reference evidence="9" key="1">
    <citation type="submission" date="2025-08" db="UniProtKB">
        <authorList>
            <consortium name="RefSeq"/>
        </authorList>
    </citation>
    <scope>IDENTIFICATION</scope>
    <source>
        <tissue evidence="9">Gonads</tissue>
    </source>
</reference>